<evidence type="ECO:0000313" key="1">
    <source>
        <dbReference type="EMBL" id="MBX57253.1"/>
    </source>
</evidence>
<sequence>MRHMGQKSPIFDYFLRGILLIVLL</sequence>
<reference evidence="1" key="1">
    <citation type="submission" date="2018-02" db="EMBL/GenBank/DDBJ databases">
        <title>Rhizophora mucronata_Transcriptome.</title>
        <authorList>
            <person name="Meera S.P."/>
            <person name="Sreeshan A."/>
            <person name="Augustine A."/>
        </authorList>
    </citation>
    <scope>NUCLEOTIDE SEQUENCE</scope>
    <source>
        <tissue evidence="1">Leaf</tissue>
    </source>
</reference>
<dbReference type="AlphaFoldDB" id="A0A2P2PRE6"/>
<protein>
    <submittedName>
        <fullName evidence="1">Uncharacterized protein</fullName>
    </submittedName>
</protein>
<organism evidence="1">
    <name type="scientific">Rhizophora mucronata</name>
    <name type="common">Asiatic mangrove</name>
    <dbReference type="NCBI Taxonomy" id="61149"/>
    <lineage>
        <taxon>Eukaryota</taxon>
        <taxon>Viridiplantae</taxon>
        <taxon>Streptophyta</taxon>
        <taxon>Embryophyta</taxon>
        <taxon>Tracheophyta</taxon>
        <taxon>Spermatophyta</taxon>
        <taxon>Magnoliopsida</taxon>
        <taxon>eudicotyledons</taxon>
        <taxon>Gunneridae</taxon>
        <taxon>Pentapetalae</taxon>
        <taxon>rosids</taxon>
        <taxon>fabids</taxon>
        <taxon>Malpighiales</taxon>
        <taxon>Rhizophoraceae</taxon>
        <taxon>Rhizophora</taxon>
    </lineage>
</organism>
<name>A0A2P2PRE6_RHIMU</name>
<dbReference type="EMBL" id="GGEC01076769">
    <property type="protein sequence ID" value="MBX57253.1"/>
    <property type="molecule type" value="Transcribed_RNA"/>
</dbReference>
<accession>A0A2P2PRE6</accession>
<proteinExistence type="predicted"/>